<proteinExistence type="predicted"/>
<feature type="transmembrane region" description="Helical" evidence="1">
    <location>
        <begin position="252"/>
        <end position="270"/>
    </location>
</feature>
<evidence type="ECO:0008006" key="4">
    <source>
        <dbReference type="Google" id="ProtNLM"/>
    </source>
</evidence>
<organism evidence="2 3">
    <name type="scientific">Solibaculum mannosilyticum</name>
    <dbReference type="NCBI Taxonomy" id="2780922"/>
    <lineage>
        <taxon>Bacteria</taxon>
        <taxon>Bacillati</taxon>
        <taxon>Bacillota</taxon>
        <taxon>Clostridia</taxon>
        <taxon>Eubacteriales</taxon>
        <taxon>Oscillospiraceae</taxon>
        <taxon>Solibaculum</taxon>
    </lineage>
</organism>
<feature type="transmembrane region" description="Helical" evidence="1">
    <location>
        <begin position="282"/>
        <end position="303"/>
    </location>
</feature>
<feature type="transmembrane region" description="Helical" evidence="1">
    <location>
        <begin position="393"/>
        <end position="413"/>
    </location>
</feature>
<evidence type="ECO:0000313" key="2">
    <source>
        <dbReference type="EMBL" id="BCI61366.1"/>
    </source>
</evidence>
<dbReference type="KEGG" id="sman:C12CBH8_20050"/>
<feature type="transmembrane region" description="Helical" evidence="1">
    <location>
        <begin position="370"/>
        <end position="386"/>
    </location>
</feature>
<dbReference type="Proteomes" id="UP000593890">
    <property type="component" value="Chromosome"/>
</dbReference>
<feature type="transmembrane region" description="Helical" evidence="1">
    <location>
        <begin position="182"/>
        <end position="200"/>
    </location>
</feature>
<keyword evidence="1" id="KW-0472">Membrane</keyword>
<feature type="transmembrane region" description="Helical" evidence="1">
    <location>
        <begin position="207"/>
        <end position="232"/>
    </location>
</feature>
<dbReference type="AlphaFoldDB" id="A0A7I8D3G7"/>
<feature type="transmembrane region" description="Helical" evidence="1">
    <location>
        <begin position="323"/>
        <end position="341"/>
    </location>
</feature>
<dbReference type="RefSeq" id="WP_090266165.1">
    <property type="nucleotide sequence ID" value="NZ_AP023321.1"/>
</dbReference>
<evidence type="ECO:0000256" key="1">
    <source>
        <dbReference type="SAM" id="Phobius"/>
    </source>
</evidence>
<evidence type="ECO:0000313" key="3">
    <source>
        <dbReference type="Proteomes" id="UP000593890"/>
    </source>
</evidence>
<keyword evidence="1" id="KW-0812">Transmembrane</keyword>
<feature type="transmembrane region" description="Helical" evidence="1">
    <location>
        <begin position="425"/>
        <end position="443"/>
    </location>
</feature>
<protein>
    <recommendedName>
        <fullName evidence="4">Glycosyltransferase RgtA/B/C/D-like domain-containing protein</fullName>
    </recommendedName>
</protein>
<accession>A0A7I8D3G7</accession>
<feature type="transmembrane region" description="Helical" evidence="1">
    <location>
        <begin position="348"/>
        <end position="364"/>
    </location>
</feature>
<keyword evidence="1" id="KW-1133">Transmembrane helix</keyword>
<feature type="transmembrane region" description="Helical" evidence="1">
    <location>
        <begin position="160"/>
        <end position="176"/>
    </location>
</feature>
<gene>
    <name evidence="2" type="ORF">C12CBH8_20050</name>
</gene>
<keyword evidence="3" id="KW-1185">Reference proteome</keyword>
<feature type="transmembrane region" description="Helical" evidence="1">
    <location>
        <begin position="6"/>
        <end position="28"/>
    </location>
</feature>
<reference evidence="3" key="1">
    <citation type="submission" date="2020-07" db="EMBL/GenBank/DDBJ databases">
        <title>Complete genome sequencing of Clostridia bacterium strain 12CBH8.</title>
        <authorList>
            <person name="Sakamoto M."/>
            <person name="Murakami T."/>
            <person name="Mori H."/>
        </authorList>
    </citation>
    <scope>NUCLEOTIDE SEQUENCE [LARGE SCALE GENOMIC DNA]</scope>
    <source>
        <strain evidence="3">12CBH8</strain>
    </source>
</reference>
<dbReference type="EMBL" id="AP023321">
    <property type="protein sequence ID" value="BCI61366.1"/>
    <property type="molecule type" value="Genomic_DNA"/>
</dbReference>
<sequence>MVLDANSYFSIFLIVGALVLGLFYWGYVRSKDQWETASSLKNPRKSNRSILFLLLGALVIKLCFAALVMKPHFDYQYFFRWSNEVYQYGFDVYQQSSFLDYPPGYLYILYAIRWLAGLFQLDLTGPVYRTMMETPVILGELLGGWVLYQVARKYRPGNRFWLYFAPTIYLFNPASFLNVNFWGQVDALLASLMMLSFYLVGQNKWIAGALAFTGAVLLKPQALMMTPVYLYFILDCGIASIRERDARPIGRAVLALGSAFVVFVLVCLPFSAGRGPLWMLDLYFNTMVSYSSASLGACNLFGLFDGSGTSVYNPFFFLTFSDWSSIFTVLCILAAGVVYFMSKREHRLLLSALWLYTSLYTLTAFMHERYLFPTLIMVLSLFLMNKDKFYLRLYAGFSIVNYACTAMALSAYYAGGSFDHAAPMYVFSFVMVAAFVLFTRHVILSCRRERKSIPFPPLPVEDGSGG</sequence>
<name>A0A7I8D3G7_9FIRM</name>
<feature type="transmembrane region" description="Helical" evidence="1">
    <location>
        <begin position="49"/>
        <end position="69"/>
    </location>
</feature>